<accession>B4DAP3</accession>
<dbReference type="EMBL" id="ABVL01000032">
    <property type="protein sequence ID" value="EDY16453.1"/>
    <property type="molecule type" value="Genomic_DNA"/>
</dbReference>
<organism evidence="1 2">
    <name type="scientific">Chthoniobacter flavus Ellin428</name>
    <dbReference type="NCBI Taxonomy" id="497964"/>
    <lineage>
        <taxon>Bacteria</taxon>
        <taxon>Pseudomonadati</taxon>
        <taxon>Verrucomicrobiota</taxon>
        <taxon>Spartobacteria</taxon>
        <taxon>Chthoniobacterales</taxon>
        <taxon>Chthoniobacteraceae</taxon>
        <taxon>Chthoniobacter</taxon>
    </lineage>
</organism>
<keyword evidence="2" id="KW-1185">Reference proteome</keyword>
<protein>
    <submittedName>
        <fullName evidence="1">Uncharacterized protein</fullName>
    </submittedName>
</protein>
<evidence type="ECO:0000313" key="1">
    <source>
        <dbReference type="EMBL" id="EDY16453.1"/>
    </source>
</evidence>
<sequence length="101" mass="11211">MASMSGSVTFAQNNVGMDFSFRSRECHISDERKNLDLISYGQMLVIAPLQIEVSQGYVGKSADSTEMTALNFLLFGKRQEIAHHFVSFVENQCKSPFGIGL</sequence>
<comment type="caution">
    <text evidence="1">The sequence shown here is derived from an EMBL/GenBank/DDBJ whole genome shotgun (WGS) entry which is preliminary data.</text>
</comment>
<gene>
    <name evidence="1" type="ORF">CfE428DRAFT_5984</name>
</gene>
<dbReference type="AlphaFoldDB" id="B4DAP3"/>
<name>B4DAP3_9BACT</name>
<dbReference type="Proteomes" id="UP000005824">
    <property type="component" value="Unassembled WGS sequence"/>
</dbReference>
<evidence type="ECO:0000313" key="2">
    <source>
        <dbReference type="Proteomes" id="UP000005824"/>
    </source>
</evidence>
<dbReference type="InParanoid" id="B4DAP3"/>
<proteinExistence type="predicted"/>
<reference evidence="1 2" key="1">
    <citation type="journal article" date="2011" name="J. Bacteriol.">
        <title>Genome sequence of Chthoniobacter flavus Ellin428, an aerobic heterotrophic soil bacterium.</title>
        <authorList>
            <person name="Kant R."/>
            <person name="van Passel M.W."/>
            <person name="Palva A."/>
            <person name="Lucas S."/>
            <person name="Lapidus A."/>
            <person name="Glavina Del Rio T."/>
            <person name="Dalin E."/>
            <person name="Tice H."/>
            <person name="Bruce D."/>
            <person name="Goodwin L."/>
            <person name="Pitluck S."/>
            <person name="Larimer F.W."/>
            <person name="Land M.L."/>
            <person name="Hauser L."/>
            <person name="Sangwan P."/>
            <person name="de Vos W.M."/>
            <person name="Janssen P.H."/>
            <person name="Smidt H."/>
        </authorList>
    </citation>
    <scope>NUCLEOTIDE SEQUENCE [LARGE SCALE GENOMIC DNA]</scope>
    <source>
        <strain evidence="1 2">Ellin428</strain>
    </source>
</reference>